<accession>A0ABM1THE3</accession>
<protein>
    <submittedName>
        <fullName evidence="2">Uncharacterized protein LOC111088729</fullName>
    </submittedName>
</protein>
<evidence type="ECO:0000313" key="2">
    <source>
        <dbReference type="RefSeq" id="XP_022255299.1"/>
    </source>
</evidence>
<gene>
    <name evidence="2" type="primary">LOC111088729</name>
</gene>
<dbReference type="GeneID" id="111088729"/>
<keyword evidence="1" id="KW-1185">Reference proteome</keyword>
<name>A0ABM1THE3_LIMPO</name>
<dbReference type="RefSeq" id="XP_022255299.1">
    <property type="nucleotide sequence ID" value="XM_022399591.1"/>
</dbReference>
<evidence type="ECO:0000313" key="1">
    <source>
        <dbReference type="Proteomes" id="UP000694941"/>
    </source>
</evidence>
<sequence>MFRFYSVIKLVDTANDTTQSTSQSLSGASDCEACEADTIELYFCADNTDYMQTGLLEPQTASSTDNPVLPGPSSSHCTTPVMDSLEICHGISVVTEPCIYIGNLLTPTKSVDEK</sequence>
<organism evidence="1 2">
    <name type="scientific">Limulus polyphemus</name>
    <name type="common">Atlantic horseshoe crab</name>
    <dbReference type="NCBI Taxonomy" id="6850"/>
    <lineage>
        <taxon>Eukaryota</taxon>
        <taxon>Metazoa</taxon>
        <taxon>Ecdysozoa</taxon>
        <taxon>Arthropoda</taxon>
        <taxon>Chelicerata</taxon>
        <taxon>Merostomata</taxon>
        <taxon>Xiphosura</taxon>
        <taxon>Limulidae</taxon>
        <taxon>Limulus</taxon>
    </lineage>
</organism>
<dbReference type="Proteomes" id="UP000694941">
    <property type="component" value="Unplaced"/>
</dbReference>
<proteinExistence type="predicted"/>
<reference evidence="2" key="1">
    <citation type="submission" date="2025-08" db="UniProtKB">
        <authorList>
            <consortium name="RefSeq"/>
        </authorList>
    </citation>
    <scope>IDENTIFICATION</scope>
    <source>
        <tissue evidence="2">Muscle</tissue>
    </source>
</reference>